<dbReference type="GO" id="GO:0005783">
    <property type="term" value="C:endoplasmic reticulum"/>
    <property type="evidence" value="ECO:0007669"/>
    <property type="project" value="UniProtKB-ARBA"/>
</dbReference>
<keyword evidence="3" id="KW-1185">Reference proteome</keyword>
<protein>
    <recommendedName>
        <fullName evidence="1">J domain-containing protein</fullName>
    </recommendedName>
</protein>
<gene>
    <name evidence="2" type="ORF">A4U43_C06F2600</name>
</gene>
<dbReference type="SUPFAM" id="SSF46565">
    <property type="entry name" value="Chaperone J-domain"/>
    <property type="match status" value="1"/>
</dbReference>
<dbReference type="PANTHER" id="PTHR44137">
    <property type="entry name" value="BNAC03G44070D PROTEIN"/>
    <property type="match status" value="1"/>
</dbReference>
<evidence type="ECO:0000313" key="2">
    <source>
        <dbReference type="EMBL" id="ONK65945.1"/>
    </source>
</evidence>
<proteinExistence type="predicted"/>
<name>A0A5P1EJ04_ASPOF</name>
<organism evidence="2 3">
    <name type="scientific">Asparagus officinalis</name>
    <name type="common">Garden asparagus</name>
    <dbReference type="NCBI Taxonomy" id="4686"/>
    <lineage>
        <taxon>Eukaryota</taxon>
        <taxon>Viridiplantae</taxon>
        <taxon>Streptophyta</taxon>
        <taxon>Embryophyta</taxon>
        <taxon>Tracheophyta</taxon>
        <taxon>Spermatophyta</taxon>
        <taxon>Magnoliopsida</taxon>
        <taxon>Liliopsida</taxon>
        <taxon>Asparagales</taxon>
        <taxon>Asparagaceae</taxon>
        <taxon>Asparagoideae</taxon>
        <taxon>Asparagus</taxon>
    </lineage>
</organism>
<dbReference type="Proteomes" id="UP000243459">
    <property type="component" value="Chromosome 6"/>
</dbReference>
<dbReference type="EMBL" id="CM007386">
    <property type="protein sequence ID" value="ONK65945.1"/>
    <property type="molecule type" value="Genomic_DNA"/>
</dbReference>
<dbReference type="InterPro" id="IPR001623">
    <property type="entry name" value="DnaJ_domain"/>
</dbReference>
<reference evidence="3" key="1">
    <citation type="journal article" date="2017" name="Nat. Commun.">
        <title>The asparagus genome sheds light on the origin and evolution of a young Y chromosome.</title>
        <authorList>
            <person name="Harkess A."/>
            <person name="Zhou J."/>
            <person name="Xu C."/>
            <person name="Bowers J.E."/>
            <person name="Van der Hulst R."/>
            <person name="Ayyampalayam S."/>
            <person name="Mercati F."/>
            <person name="Riccardi P."/>
            <person name="McKain M.R."/>
            <person name="Kakrana A."/>
            <person name="Tang H."/>
            <person name="Ray J."/>
            <person name="Groenendijk J."/>
            <person name="Arikit S."/>
            <person name="Mathioni S.M."/>
            <person name="Nakano M."/>
            <person name="Shan H."/>
            <person name="Telgmann-Rauber A."/>
            <person name="Kanno A."/>
            <person name="Yue Z."/>
            <person name="Chen H."/>
            <person name="Li W."/>
            <person name="Chen Y."/>
            <person name="Xu X."/>
            <person name="Zhang Y."/>
            <person name="Luo S."/>
            <person name="Chen H."/>
            <person name="Gao J."/>
            <person name="Mao Z."/>
            <person name="Pires J.C."/>
            <person name="Luo M."/>
            <person name="Kudrna D."/>
            <person name="Wing R.A."/>
            <person name="Meyers B.C."/>
            <person name="Yi K."/>
            <person name="Kong H."/>
            <person name="Lavrijsen P."/>
            <person name="Sunseri F."/>
            <person name="Falavigna A."/>
            <person name="Ye Y."/>
            <person name="Leebens-Mack J.H."/>
            <person name="Chen G."/>
        </authorList>
    </citation>
    <scope>NUCLEOTIDE SEQUENCE [LARGE SCALE GENOMIC DNA]</scope>
    <source>
        <strain evidence="3">cv. DH0086</strain>
    </source>
</reference>
<dbReference type="InterPro" id="IPR036869">
    <property type="entry name" value="J_dom_sf"/>
</dbReference>
<dbReference type="AlphaFoldDB" id="A0A5P1EJ04"/>
<dbReference type="PROSITE" id="PS50076">
    <property type="entry name" value="DNAJ_2"/>
    <property type="match status" value="1"/>
</dbReference>
<feature type="domain" description="J" evidence="1">
    <location>
        <begin position="55"/>
        <end position="123"/>
    </location>
</feature>
<dbReference type="Gene3D" id="1.10.287.110">
    <property type="entry name" value="DnaJ domain"/>
    <property type="match status" value="1"/>
</dbReference>
<evidence type="ECO:0000259" key="1">
    <source>
        <dbReference type="PROSITE" id="PS50076"/>
    </source>
</evidence>
<accession>A0A5P1EJ04</accession>
<evidence type="ECO:0000313" key="3">
    <source>
        <dbReference type="Proteomes" id="UP000243459"/>
    </source>
</evidence>
<dbReference type="CDD" id="cd06257">
    <property type="entry name" value="DnaJ"/>
    <property type="match status" value="1"/>
</dbReference>
<dbReference type="PANTHER" id="PTHR44137:SF16">
    <property type="entry name" value="OS03G0837400 PROTEIN"/>
    <property type="match status" value="1"/>
</dbReference>
<sequence>MAEAAERFKASQLLEAMVLAQKAKTLYPFLPHLDSFIVALRVVLIAGCMPRNDSLWHAVLGSNSTDCFEVVKNKHRELCDLTNPDRNLNAAAEAAFRLVNQAWDALRDRVRVTTVNANYIRHPPERPQQQTKGQKQYYYCNRVKPRRGKKRARAEAKERFEANQIVEAIVLAQRAYKLYPLLPGPDNFIVDLRILAVRQRMTIVPSDNSAWHAILESKKTDSFEVVKNKYRVLCKRTISVGNLNVAAETAFRIVNQAWDAPMNQVSSNSCPQR</sequence>
<dbReference type="Gramene" id="ONK65945">
    <property type="protein sequence ID" value="ONK65945"/>
    <property type="gene ID" value="A4U43_C06F2600"/>
</dbReference>